<dbReference type="PANTHER" id="PTHR12147">
    <property type="entry name" value="METALLOPEPTIDASE M28 FAMILY MEMBER"/>
    <property type="match status" value="1"/>
</dbReference>
<protein>
    <submittedName>
        <fullName evidence="4">Aminopeptidase</fullName>
    </submittedName>
</protein>
<dbReference type="SUPFAM" id="SSF53187">
    <property type="entry name" value="Zn-dependent exopeptidases"/>
    <property type="match status" value="1"/>
</dbReference>
<keyword evidence="4" id="KW-0378">Hydrolase</keyword>
<keyword evidence="5" id="KW-1185">Reference proteome</keyword>
<keyword evidence="1" id="KW-0732">Signal</keyword>
<dbReference type="GO" id="GO:0008235">
    <property type="term" value="F:metalloexopeptidase activity"/>
    <property type="evidence" value="ECO:0007669"/>
    <property type="project" value="InterPro"/>
</dbReference>
<dbReference type="GO" id="GO:0004177">
    <property type="term" value="F:aminopeptidase activity"/>
    <property type="evidence" value="ECO:0007669"/>
    <property type="project" value="UniProtKB-KW"/>
</dbReference>
<feature type="signal peptide" evidence="1">
    <location>
        <begin position="1"/>
        <end position="20"/>
    </location>
</feature>
<evidence type="ECO:0000259" key="2">
    <source>
        <dbReference type="Pfam" id="PF02225"/>
    </source>
</evidence>
<evidence type="ECO:0000259" key="3">
    <source>
        <dbReference type="Pfam" id="PF04389"/>
    </source>
</evidence>
<proteinExistence type="predicted"/>
<evidence type="ECO:0000313" key="4">
    <source>
        <dbReference type="EMBL" id="BBE19347.1"/>
    </source>
</evidence>
<name>A0A5K7SD11_9BACT</name>
<dbReference type="SUPFAM" id="SSF52025">
    <property type="entry name" value="PA domain"/>
    <property type="match status" value="1"/>
</dbReference>
<accession>A0A5K7SD11</accession>
<dbReference type="Pfam" id="PF04389">
    <property type="entry name" value="Peptidase_M28"/>
    <property type="match status" value="1"/>
</dbReference>
<feature type="domain" description="Peptidase M28" evidence="3">
    <location>
        <begin position="279"/>
        <end position="476"/>
    </location>
</feature>
<dbReference type="Pfam" id="PF02225">
    <property type="entry name" value="PA"/>
    <property type="match status" value="1"/>
</dbReference>
<dbReference type="InterPro" id="IPR046450">
    <property type="entry name" value="PA_dom_sf"/>
</dbReference>
<feature type="chain" id="PRO_5024364360" evidence="1">
    <location>
        <begin position="21"/>
        <end position="492"/>
    </location>
</feature>
<dbReference type="InterPro" id="IPR045175">
    <property type="entry name" value="M28_fam"/>
</dbReference>
<organism evidence="4 5">
    <name type="scientific">Aquipluma nitroreducens</name>
    <dbReference type="NCBI Taxonomy" id="2010828"/>
    <lineage>
        <taxon>Bacteria</taxon>
        <taxon>Pseudomonadati</taxon>
        <taxon>Bacteroidota</taxon>
        <taxon>Bacteroidia</taxon>
        <taxon>Marinilabiliales</taxon>
        <taxon>Prolixibacteraceae</taxon>
        <taxon>Aquipluma</taxon>
    </lineage>
</organism>
<dbReference type="KEGG" id="anf:AQPE_3532"/>
<dbReference type="Gene3D" id="3.50.30.30">
    <property type="match status" value="1"/>
</dbReference>
<dbReference type="RefSeq" id="WP_318347600.1">
    <property type="nucleotide sequence ID" value="NZ_AP018694.1"/>
</dbReference>
<dbReference type="Gene3D" id="3.40.630.10">
    <property type="entry name" value="Zn peptidases"/>
    <property type="match status" value="1"/>
</dbReference>
<evidence type="ECO:0000313" key="5">
    <source>
        <dbReference type="Proteomes" id="UP001193389"/>
    </source>
</evidence>
<dbReference type="EMBL" id="AP018694">
    <property type="protein sequence ID" value="BBE19347.1"/>
    <property type="molecule type" value="Genomic_DNA"/>
</dbReference>
<dbReference type="InterPro" id="IPR007484">
    <property type="entry name" value="Peptidase_M28"/>
</dbReference>
<evidence type="ECO:0000256" key="1">
    <source>
        <dbReference type="SAM" id="SignalP"/>
    </source>
</evidence>
<sequence length="492" mass="53467">MHSKYLVSLFLCLFFIRANSQDQEKAILTTFHSISSHDLLNYAAELSSEKYKGRLSGSPGYAAAASWVASQLKQAGVKPCLADGSFFQWFPNAYCDVLTPGSLTLLAGKDNPEKEYKFPDDYYPGSNSASGTVSGDVVYVGFGISAPELNYDDYSNINVKGKIVLMETGVPYKSNDSALQKWEPYSYHRYKFQRARELGAAGLLYVSKIANPNTSYLEGFVYAHIGEPVAEELFAGTGQKYAETRAAIAKNIKPNSFLLNKKVKISASTNYFPDSRSCNVIGMIEGSDPILKNEAIIIGGHLDAVGSPGCLFPGALDNASGSADILAAAKALASSEVKPARTIVFVFFGGEECGLYGSEKYVKSPIWPKEKVICMINLDMVGNGTGFHLGNGKTFPEVLNHFSEANDKYLHRDLKASEVHVNYGRPRTDGAIFEKGGYKVLELSTSGTVKPVYYHAPLDNADALTPEIMEDAAKLLYLSILDLANDQGIGVK</sequence>
<keyword evidence="4" id="KW-0645">Protease</keyword>
<reference evidence="4" key="1">
    <citation type="journal article" date="2020" name="Int. J. Syst. Evol. Microbiol.">
        <title>Aquipluma nitroreducens gen. nov. sp. nov., a novel facultatively anaerobic bacterium isolated from a freshwater lake.</title>
        <authorList>
            <person name="Watanabe M."/>
            <person name="Kojima H."/>
            <person name="Fukui M."/>
        </authorList>
    </citation>
    <scope>NUCLEOTIDE SEQUENCE</scope>
    <source>
        <strain evidence="4">MeG22</strain>
    </source>
</reference>
<keyword evidence="4" id="KW-0031">Aminopeptidase</keyword>
<dbReference type="GO" id="GO:0006508">
    <property type="term" value="P:proteolysis"/>
    <property type="evidence" value="ECO:0007669"/>
    <property type="project" value="InterPro"/>
</dbReference>
<dbReference type="AlphaFoldDB" id="A0A5K7SD11"/>
<gene>
    <name evidence="4" type="ORF">AQPE_3532</name>
</gene>
<dbReference type="PANTHER" id="PTHR12147:SF26">
    <property type="entry name" value="PEPTIDASE M28 DOMAIN-CONTAINING PROTEIN"/>
    <property type="match status" value="1"/>
</dbReference>
<dbReference type="InterPro" id="IPR003137">
    <property type="entry name" value="PA_domain"/>
</dbReference>
<dbReference type="Proteomes" id="UP001193389">
    <property type="component" value="Chromosome"/>
</dbReference>
<feature type="domain" description="PA" evidence="2">
    <location>
        <begin position="133"/>
        <end position="211"/>
    </location>
</feature>